<sequence length="133" mass="14334">MDVNKRSLLLSALPAAMFYGSLAAISNADHGMAAMGLAAAIQGLISYGSTLVALSLMFRLARMCAGWPLRVRRALVPLAVVSLFSSLSAAVHRQAGTPNVLLTIAPSFLIGWGYFTTVYWFEGSRRPFRTRPS</sequence>
<evidence type="ECO:0000313" key="3">
    <source>
        <dbReference type="Proteomes" id="UP000037931"/>
    </source>
</evidence>
<keyword evidence="1" id="KW-1133">Transmembrane helix</keyword>
<protein>
    <recommendedName>
        <fullName evidence="4">Transmembrane protein</fullName>
    </recommendedName>
</protein>
<evidence type="ECO:0000256" key="1">
    <source>
        <dbReference type="SAM" id="Phobius"/>
    </source>
</evidence>
<proteinExistence type="predicted"/>
<accession>A0A0N0E1F1</accession>
<dbReference type="PATRIC" id="fig|50340.43.peg.3551"/>
<name>A0A0N0E1F1_9PSED</name>
<organism evidence="2 3">
    <name type="scientific">Pseudomonas asplenii</name>
    <dbReference type="NCBI Taxonomy" id="53407"/>
    <lineage>
        <taxon>Bacteria</taxon>
        <taxon>Pseudomonadati</taxon>
        <taxon>Pseudomonadota</taxon>
        <taxon>Gammaproteobacteria</taxon>
        <taxon>Pseudomonadales</taxon>
        <taxon>Pseudomonadaceae</taxon>
        <taxon>Pseudomonas</taxon>
    </lineage>
</organism>
<dbReference type="OrthoDB" id="7030473at2"/>
<dbReference type="EMBL" id="JSYZ01000027">
    <property type="protein sequence ID" value="KPA87619.1"/>
    <property type="molecule type" value="Genomic_DNA"/>
</dbReference>
<keyword evidence="1" id="KW-0472">Membrane</keyword>
<evidence type="ECO:0008006" key="4">
    <source>
        <dbReference type="Google" id="ProtNLM"/>
    </source>
</evidence>
<reference evidence="2 3" key="1">
    <citation type="journal article" date="2015" name="PLoS ONE">
        <title>Rice-Infecting Pseudomonas Genomes Are Highly Accessorized and Harbor Multiple Putative Virulence Mechanisms to Cause Sheath Brown Rot.</title>
        <authorList>
            <person name="Quibod I.L."/>
            <person name="Grande G."/>
            <person name="Oreiro E.G."/>
            <person name="Borja F.N."/>
            <person name="Dossa G.S."/>
            <person name="Mauleon R."/>
            <person name="Cruz C.V."/>
            <person name="Oliva R."/>
        </authorList>
    </citation>
    <scope>NUCLEOTIDE SEQUENCE [LARGE SCALE GENOMIC DNA]</scope>
    <source>
        <strain evidence="2 3">IRRI 6609</strain>
    </source>
</reference>
<comment type="caution">
    <text evidence="2">The sequence shown here is derived from an EMBL/GenBank/DDBJ whole genome shotgun (WGS) entry which is preliminary data.</text>
</comment>
<dbReference type="AlphaFoldDB" id="A0A0N0E1F1"/>
<gene>
    <name evidence="2" type="ORF">PF66_05838</name>
</gene>
<feature type="transmembrane region" description="Helical" evidence="1">
    <location>
        <begin position="75"/>
        <end position="95"/>
    </location>
</feature>
<dbReference type="RefSeq" id="WP_054064534.1">
    <property type="nucleotide sequence ID" value="NZ_JSYZ01000027.1"/>
</dbReference>
<dbReference type="STRING" id="50340.PF66_05838"/>
<keyword evidence="1" id="KW-0812">Transmembrane</keyword>
<evidence type="ECO:0000313" key="2">
    <source>
        <dbReference type="EMBL" id="KPA87619.1"/>
    </source>
</evidence>
<keyword evidence="3" id="KW-1185">Reference proteome</keyword>
<dbReference type="Proteomes" id="UP000037931">
    <property type="component" value="Unassembled WGS sequence"/>
</dbReference>
<feature type="transmembrane region" description="Helical" evidence="1">
    <location>
        <begin position="101"/>
        <end position="121"/>
    </location>
</feature>
<feature type="transmembrane region" description="Helical" evidence="1">
    <location>
        <begin position="33"/>
        <end position="54"/>
    </location>
</feature>